<proteinExistence type="inferred from homology"/>
<evidence type="ECO:0000313" key="6">
    <source>
        <dbReference type="EMBL" id="SBT65212.1"/>
    </source>
</evidence>
<gene>
    <name evidence="6" type="ORF">GA0070622_2206</name>
</gene>
<feature type="region of interest" description="Disordered" evidence="5">
    <location>
        <begin position="1"/>
        <end position="24"/>
    </location>
</feature>
<evidence type="ECO:0000256" key="1">
    <source>
        <dbReference type="ARBA" id="ARBA00006284"/>
    </source>
</evidence>
<dbReference type="InterPro" id="IPR004381">
    <property type="entry name" value="Glycerate_kinase"/>
</dbReference>
<dbReference type="EMBL" id="FLRH01000003">
    <property type="protein sequence ID" value="SBT65212.1"/>
    <property type="molecule type" value="Genomic_DNA"/>
</dbReference>
<name>A0A1A9B8I7_9ACTN</name>
<keyword evidence="3 4" id="KW-0418">Kinase</keyword>
<dbReference type="PIRSF" id="PIRSF006078">
    <property type="entry name" value="GlxK"/>
    <property type="match status" value="1"/>
</dbReference>
<accession>A0A1A9B8I7</accession>
<dbReference type="InterPro" id="IPR018193">
    <property type="entry name" value="Glyc_kinase_flavodox-like_fold"/>
</dbReference>
<evidence type="ECO:0000256" key="2">
    <source>
        <dbReference type="ARBA" id="ARBA00022679"/>
    </source>
</evidence>
<organism evidence="6 7">
    <name type="scientific">Micromonospora sediminicola</name>
    <dbReference type="NCBI Taxonomy" id="946078"/>
    <lineage>
        <taxon>Bacteria</taxon>
        <taxon>Bacillati</taxon>
        <taxon>Actinomycetota</taxon>
        <taxon>Actinomycetes</taxon>
        <taxon>Micromonosporales</taxon>
        <taxon>Micromonosporaceae</taxon>
        <taxon>Micromonospora</taxon>
    </lineage>
</organism>
<protein>
    <submittedName>
        <fullName evidence="6">Glycerate kinase</fullName>
    </submittedName>
</protein>
<sequence length="413" mass="40914">MAVLEGSTQVEVTTPWSHSPAAAQPPPMWPATLLGMRVLICPDKFAGTLPAPEVAAAVAEGWRSVAPDDELLLRPLADGGPGCVAVLAEALGGRRLPVPTVDPLGRPAAGEILLTDDGVAYLESAQACGLHLLSPAERDPKATTSYGLGLLVAAAVEAGARTVVVGLGGSATNDGGAGMLVPLGVTALDGAGRALPYGGAALAAVAGLDGAPRLRGAALVAATDVDNPLLGLHGASSVFGPQKGATRADVLLLDAALERWADVLVERLPDCPSGLGALPGGGAAGGLGAAVLALGGRCESGIGLVTRAVDLDSALDTADLVVTGEGSFDHQSLRGKVVAGVAGAARDRGVPCVVLAGRVSTGRREAAAAGVTEAHSLVEHFGGEERGGVAAAMERPAEGLRALGARLAGQWSR</sequence>
<keyword evidence="7" id="KW-1185">Reference proteome</keyword>
<dbReference type="InterPro" id="IPR018197">
    <property type="entry name" value="Glycerate_kinase_RE-like"/>
</dbReference>
<dbReference type="STRING" id="946078.GA0070622_2206"/>
<evidence type="ECO:0000256" key="5">
    <source>
        <dbReference type="SAM" id="MobiDB-lite"/>
    </source>
</evidence>
<dbReference type="Gene3D" id="3.40.50.10350">
    <property type="entry name" value="Glycerate kinase, domain 1"/>
    <property type="match status" value="1"/>
</dbReference>
<dbReference type="InterPro" id="IPR036129">
    <property type="entry name" value="Glycerate_kinase_sf"/>
</dbReference>
<dbReference type="PANTHER" id="PTHR21599">
    <property type="entry name" value="GLYCERATE KINASE"/>
    <property type="match status" value="1"/>
</dbReference>
<feature type="compositionally biased region" description="Polar residues" evidence="5">
    <location>
        <begin position="1"/>
        <end position="17"/>
    </location>
</feature>
<dbReference type="GO" id="GO:0008887">
    <property type="term" value="F:glycerate kinase activity"/>
    <property type="evidence" value="ECO:0007669"/>
    <property type="project" value="UniProtKB-UniRule"/>
</dbReference>
<evidence type="ECO:0000256" key="4">
    <source>
        <dbReference type="PIRNR" id="PIRNR006078"/>
    </source>
</evidence>
<dbReference type="Proteomes" id="UP000199558">
    <property type="component" value="Unassembled WGS sequence"/>
</dbReference>
<reference evidence="7" key="1">
    <citation type="submission" date="2016-06" db="EMBL/GenBank/DDBJ databases">
        <authorList>
            <person name="Varghese N."/>
            <person name="Submissions Spin"/>
        </authorList>
    </citation>
    <scope>NUCLEOTIDE SEQUENCE [LARGE SCALE GENOMIC DNA]</scope>
    <source>
        <strain evidence="7">DSM 45794</strain>
    </source>
</reference>
<keyword evidence="2 4" id="KW-0808">Transferase</keyword>
<dbReference type="NCBIfam" id="TIGR00045">
    <property type="entry name" value="glycerate kinase"/>
    <property type="match status" value="1"/>
</dbReference>
<dbReference type="AlphaFoldDB" id="A0A1A9B8I7"/>
<comment type="similarity">
    <text evidence="1 4">Belongs to the glycerate kinase type-1 family.</text>
</comment>
<dbReference type="Gene3D" id="3.90.1510.10">
    <property type="entry name" value="Glycerate kinase, domain 2"/>
    <property type="match status" value="1"/>
</dbReference>
<dbReference type="PANTHER" id="PTHR21599:SF0">
    <property type="entry name" value="GLYCERATE KINASE"/>
    <property type="match status" value="1"/>
</dbReference>
<dbReference type="GO" id="GO:0031388">
    <property type="term" value="P:organic acid phosphorylation"/>
    <property type="evidence" value="ECO:0007669"/>
    <property type="project" value="UniProtKB-UniRule"/>
</dbReference>
<dbReference type="SUPFAM" id="SSF110738">
    <property type="entry name" value="Glycerate kinase I"/>
    <property type="match status" value="1"/>
</dbReference>
<evidence type="ECO:0000313" key="7">
    <source>
        <dbReference type="Proteomes" id="UP000199558"/>
    </source>
</evidence>
<dbReference type="Pfam" id="PF02595">
    <property type="entry name" value="Gly_kinase"/>
    <property type="match status" value="1"/>
</dbReference>
<evidence type="ECO:0000256" key="3">
    <source>
        <dbReference type="ARBA" id="ARBA00022777"/>
    </source>
</evidence>